<proteinExistence type="predicted"/>
<evidence type="ECO:0000313" key="2">
    <source>
        <dbReference type="Proteomes" id="UP001610706"/>
    </source>
</evidence>
<evidence type="ECO:0000313" key="1">
    <source>
        <dbReference type="EMBL" id="MFH7564759.1"/>
    </source>
</evidence>
<comment type="caution">
    <text evidence="1">The sequence shown here is derived from an EMBL/GenBank/DDBJ whole genome shotgun (WGS) entry which is preliminary data.</text>
</comment>
<dbReference type="EMBL" id="JBGFTR010000006">
    <property type="protein sequence ID" value="MFH7564759.1"/>
    <property type="molecule type" value="Genomic_DNA"/>
</dbReference>
<dbReference type="Gene3D" id="3.20.20.150">
    <property type="entry name" value="Divalent-metal-dependent TIM barrel enzymes"/>
    <property type="match status" value="1"/>
</dbReference>
<gene>
    <name evidence="1" type="ORF">AB9R89_05395</name>
</gene>
<keyword evidence="2" id="KW-1185">Reference proteome</keyword>
<accession>A0ABW7P0C5</accession>
<organism evidence="1 2">
    <name type="scientific">Oceanimonas smirnovii</name>
    <dbReference type="NCBI Taxonomy" id="264574"/>
    <lineage>
        <taxon>Bacteria</taxon>
        <taxon>Pseudomonadati</taxon>
        <taxon>Pseudomonadota</taxon>
        <taxon>Gammaproteobacteria</taxon>
        <taxon>Aeromonadales</taxon>
        <taxon>Aeromonadaceae</taxon>
        <taxon>Oceanimonas</taxon>
    </lineage>
</organism>
<dbReference type="InterPro" id="IPR007801">
    <property type="entry name" value="MbnB/TglH/ChrH"/>
</dbReference>
<sequence length="65" mass="6958">MTTALNNAGTGAFSLPASAGLGLKLQHAEEILTTHPPLGFVEIHAENFMVAGGPRHHYLSRIQQH</sequence>
<protein>
    <submittedName>
        <fullName evidence="1">DUF692 family multinuclear iron-containing protein</fullName>
    </submittedName>
</protein>
<dbReference type="Proteomes" id="UP001610706">
    <property type="component" value="Unassembled WGS sequence"/>
</dbReference>
<dbReference type="RefSeq" id="WP_317074179.1">
    <property type="nucleotide sequence ID" value="NZ_CP166302.1"/>
</dbReference>
<name>A0ABW7P0C5_9GAMM</name>
<reference evidence="1 2" key="1">
    <citation type="submission" date="2024-08" db="EMBL/GenBank/DDBJ databases">
        <title>Oceanimonas smirnovii Genome sequencing and assembly.</title>
        <authorList>
            <person name="Tang B."/>
        </authorList>
    </citation>
    <scope>NUCLEOTIDE SEQUENCE [LARGE SCALE GENOMIC DNA]</scope>
    <source>
        <strain evidence="1 2">OS2020-119</strain>
    </source>
</reference>
<dbReference type="Pfam" id="PF05114">
    <property type="entry name" value="MbnB_TglH_ChrH"/>
    <property type="match status" value="1"/>
</dbReference>